<feature type="domain" description="MurNAc-LAA" evidence="3">
    <location>
        <begin position="143"/>
        <end position="274"/>
    </location>
</feature>
<feature type="region of interest" description="Disordered" evidence="2">
    <location>
        <begin position="37"/>
        <end position="58"/>
    </location>
</feature>
<proteinExistence type="predicted"/>
<organism evidence="4 5">
    <name type="scientific">phage Lak_Megaphage_Sonny</name>
    <dbReference type="NCBI Taxonomy" id="3109229"/>
    <lineage>
        <taxon>Viruses</taxon>
        <taxon>Duplodnaviria</taxon>
        <taxon>Heunggongvirae</taxon>
        <taxon>Uroviricota</taxon>
        <taxon>Caudoviricetes</taxon>
        <taxon>Caudoviricetes code 15 clade</taxon>
    </lineage>
</organism>
<evidence type="ECO:0000256" key="1">
    <source>
        <dbReference type="ARBA" id="ARBA00022801"/>
    </source>
</evidence>
<keyword evidence="5" id="KW-1185">Reference proteome</keyword>
<evidence type="ECO:0000313" key="5">
    <source>
        <dbReference type="Proteomes" id="UP001358193"/>
    </source>
</evidence>
<dbReference type="Proteomes" id="UP001358193">
    <property type="component" value="Segment"/>
</dbReference>
<dbReference type="Pfam" id="PF01520">
    <property type="entry name" value="Amidase_3"/>
    <property type="match status" value="1"/>
</dbReference>
<accession>A0ABZ0Z4D6</accession>
<dbReference type="CDD" id="cd02696">
    <property type="entry name" value="MurNAc-LAA"/>
    <property type="match status" value="1"/>
</dbReference>
<feature type="compositionally biased region" description="Basic and acidic residues" evidence="2">
    <location>
        <begin position="41"/>
        <end position="58"/>
    </location>
</feature>
<evidence type="ECO:0000313" key="4">
    <source>
        <dbReference type="EMBL" id="WQJ53909.1"/>
    </source>
</evidence>
<dbReference type="PANTHER" id="PTHR30404:SF0">
    <property type="entry name" value="N-ACETYLMURAMOYL-L-ALANINE AMIDASE AMIC"/>
    <property type="match status" value="1"/>
</dbReference>
<sequence>MQIPFLKKLNIAFPKNNQKPIKNYMYTVKECFSTEQIPDSKPSKKEQNNNPSKKEQNKSDYSNICIILDPGHAKSTAGKKSPYSLGKDLSQILPFEEWKFNREIVNLLQEKLTKYNFDTFVTTTSEMDGSCDVKLCERATRGYNYVKKEKKEGIFISIHANAYGYGDTWTSACGWSVYTTKCQNISDEFAEILYDEAEKVFKPLGKKLRMDRTDKDRDCESNFTVIQQIEKLSSNKIPAVLIENFFYTNIEDTKYISSNKGKQDIANIIVNAILKYVESKKS</sequence>
<dbReference type="Gene3D" id="3.40.630.40">
    <property type="entry name" value="Zn-dependent exopeptidases"/>
    <property type="match status" value="1"/>
</dbReference>
<evidence type="ECO:0000256" key="2">
    <source>
        <dbReference type="SAM" id="MobiDB-lite"/>
    </source>
</evidence>
<reference evidence="4 5" key="1">
    <citation type="submission" date="2023-11" db="EMBL/GenBank/DDBJ databases">
        <authorList>
            <person name="Cook R."/>
            <person name="Crisci M."/>
            <person name="Pye H."/>
            <person name="Adriaenssens E."/>
            <person name="Santini J."/>
        </authorList>
    </citation>
    <scope>NUCLEOTIDE SEQUENCE [LARGE SCALE GENOMIC DNA]</scope>
    <source>
        <strain evidence="4">Lak_Megaphage_Sonny</strain>
    </source>
</reference>
<name>A0ABZ0Z4D6_9CAUD</name>
<dbReference type="InterPro" id="IPR050695">
    <property type="entry name" value="N-acetylmuramoyl_amidase_3"/>
</dbReference>
<dbReference type="PANTHER" id="PTHR30404">
    <property type="entry name" value="N-ACETYLMURAMOYL-L-ALANINE AMIDASE"/>
    <property type="match status" value="1"/>
</dbReference>
<dbReference type="EMBL" id="OR769223">
    <property type="protein sequence ID" value="WQJ53909.1"/>
    <property type="molecule type" value="Genomic_DNA"/>
</dbReference>
<dbReference type="SMART" id="SM00646">
    <property type="entry name" value="Ami_3"/>
    <property type="match status" value="1"/>
</dbReference>
<keyword evidence="1" id="KW-0378">Hydrolase</keyword>
<dbReference type="SUPFAM" id="SSF53187">
    <property type="entry name" value="Zn-dependent exopeptidases"/>
    <property type="match status" value="1"/>
</dbReference>
<evidence type="ECO:0000259" key="3">
    <source>
        <dbReference type="SMART" id="SM00646"/>
    </source>
</evidence>
<protein>
    <submittedName>
        <fullName evidence="4">Endolysin</fullName>
    </submittedName>
</protein>
<dbReference type="InterPro" id="IPR002508">
    <property type="entry name" value="MurNAc-LAA_cat"/>
</dbReference>